<evidence type="ECO:0000313" key="2">
    <source>
        <dbReference type="Proteomes" id="UP001377168"/>
    </source>
</evidence>
<evidence type="ECO:0000313" key="1">
    <source>
        <dbReference type="EMBL" id="MEJ8632055.1"/>
    </source>
</evidence>
<protein>
    <submittedName>
        <fullName evidence="1">Uncharacterized protein</fullName>
    </submittedName>
</protein>
<reference evidence="1" key="1">
    <citation type="submission" date="2024-03" db="EMBL/GenBank/DDBJ databases">
        <title>Novel Streptomyces species of biotechnological and ecological value are a feature of Machair soil.</title>
        <authorList>
            <person name="Prole J.R."/>
            <person name="Goodfellow M."/>
            <person name="Allenby N."/>
            <person name="Ward A.C."/>
        </authorList>
    </citation>
    <scope>NUCLEOTIDE SEQUENCE</scope>
    <source>
        <strain evidence="1">MS2.AVA.5</strain>
    </source>
</reference>
<comment type="caution">
    <text evidence="1">The sequence shown here is derived from an EMBL/GenBank/DDBJ whole genome shotgun (WGS) entry which is preliminary data.</text>
</comment>
<proteinExistence type="predicted"/>
<accession>A0ACC6PL46</accession>
<organism evidence="1 2">
    <name type="scientific">Streptomyces achmelvichensis</name>
    <dbReference type="NCBI Taxonomy" id="3134111"/>
    <lineage>
        <taxon>Bacteria</taxon>
        <taxon>Bacillati</taxon>
        <taxon>Actinomycetota</taxon>
        <taxon>Actinomycetes</taxon>
        <taxon>Kitasatosporales</taxon>
        <taxon>Streptomycetaceae</taxon>
        <taxon>Streptomyces</taxon>
    </lineage>
</organism>
<keyword evidence="2" id="KW-1185">Reference proteome</keyword>
<dbReference type="Proteomes" id="UP001377168">
    <property type="component" value="Unassembled WGS sequence"/>
</dbReference>
<name>A0ACC6PL46_9ACTN</name>
<sequence>MRHNGRTPLMASRMRPEHLSLHDNEPRMAVCPDCLTWHRLTRSMITPHRAADAVPSAARRYFGDKPSGGRRCPGSAQRINIDISIEAWGERLHAADSTASGRRAPRQHSKPTPATSPAVAQMQPAHQTAADAALTAYRQHRTACQTTHAAGRCTKARRCAKATRLSARYERLQRTQPRRDQVRQELAAVQTRMERRYVAAITKGAAAEWGKRGRVGDDEKKATAKRGGATVEEANNTCRIHPADTVSEYRGPEVPFEPLRIGS</sequence>
<gene>
    <name evidence="1" type="ORF">WKI67_00905</name>
</gene>
<dbReference type="EMBL" id="JBBKAJ010000003">
    <property type="protein sequence ID" value="MEJ8632055.1"/>
    <property type="molecule type" value="Genomic_DNA"/>
</dbReference>